<reference evidence="2" key="1">
    <citation type="submission" date="2023-02" db="EMBL/GenBank/DDBJ databases">
        <title>Genome of Flavobacteriaceae gen. nov. sp. strain F89.</title>
        <authorList>
            <person name="Wang Y."/>
        </authorList>
    </citation>
    <scope>NUCLEOTIDE SEQUENCE</scope>
    <source>
        <strain evidence="2">F89</strain>
    </source>
</reference>
<proteinExistence type="predicted"/>
<accession>A0AAE3EXQ4</accession>
<evidence type="ECO:0000313" key="3">
    <source>
        <dbReference type="Proteomes" id="UP001200642"/>
    </source>
</evidence>
<sequence length="289" mass="33006">MVSLYRSEVGKQEILNLYEQKLQDLEIDYNYRLIDTDFGKTNIIVTGNSSKSPILLIHGSNGCAPIALETYPNLYKDFHVFAIDVLAQPNKSEGSCLSMKDNSYGKWMNEIITSLKIENVTMAGFSFGGLIILKTLEYDESKISQVFLSAPAYIVNGNPIKALFKIFIPMKRFMKTQKPKYVETFLAQVFTERDEFAIKYLSKVFLHFKMDFTPVPVINKTQAKSIKTPITLFAAKNDILFPGTKMIKRATIIFPSLKNYLLFENSKHVQSKSDNLKIENYILKNSMLQ</sequence>
<dbReference type="InterPro" id="IPR029058">
    <property type="entry name" value="AB_hydrolase_fold"/>
</dbReference>
<keyword evidence="3" id="KW-1185">Reference proteome</keyword>
<dbReference type="SUPFAM" id="SSF53474">
    <property type="entry name" value="alpha/beta-Hydrolases"/>
    <property type="match status" value="1"/>
</dbReference>
<dbReference type="Pfam" id="PF00561">
    <property type="entry name" value="Abhydrolase_1"/>
    <property type="match status" value="1"/>
</dbReference>
<name>A0AAE3EXQ4_9FLAO</name>
<keyword evidence="2" id="KW-0378">Hydrolase</keyword>
<dbReference type="Gene3D" id="3.40.50.1820">
    <property type="entry name" value="alpha/beta hydrolase"/>
    <property type="match status" value="1"/>
</dbReference>
<dbReference type="EMBL" id="JAIRBC010000026">
    <property type="protein sequence ID" value="MCG2462183.1"/>
    <property type="molecule type" value="Genomic_DNA"/>
</dbReference>
<gene>
    <name evidence="2" type="ORF">K8352_15595</name>
</gene>
<protein>
    <submittedName>
        <fullName evidence="2">Alpha/beta hydrolase</fullName>
    </submittedName>
</protein>
<evidence type="ECO:0000259" key="1">
    <source>
        <dbReference type="Pfam" id="PF00561"/>
    </source>
</evidence>
<evidence type="ECO:0000313" key="2">
    <source>
        <dbReference type="EMBL" id="MCG2462183.1"/>
    </source>
</evidence>
<feature type="domain" description="AB hydrolase-1" evidence="1">
    <location>
        <begin position="53"/>
        <end position="191"/>
    </location>
</feature>
<organism evidence="2 3">
    <name type="scientific">Cerina litoralis</name>
    <dbReference type="NCBI Taxonomy" id="2874477"/>
    <lineage>
        <taxon>Bacteria</taxon>
        <taxon>Pseudomonadati</taxon>
        <taxon>Bacteroidota</taxon>
        <taxon>Flavobacteriia</taxon>
        <taxon>Flavobacteriales</taxon>
        <taxon>Flavobacteriaceae</taxon>
        <taxon>Cerina</taxon>
    </lineage>
</organism>
<dbReference type="AlphaFoldDB" id="A0AAE3EXQ4"/>
<comment type="caution">
    <text evidence="2">The sequence shown here is derived from an EMBL/GenBank/DDBJ whole genome shotgun (WGS) entry which is preliminary data.</text>
</comment>
<dbReference type="InterPro" id="IPR000073">
    <property type="entry name" value="AB_hydrolase_1"/>
</dbReference>
<dbReference type="GO" id="GO:0016787">
    <property type="term" value="F:hydrolase activity"/>
    <property type="evidence" value="ECO:0007669"/>
    <property type="project" value="UniProtKB-KW"/>
</dbReference>
<dbReference type="Proteomes" id="UP001200642">
    <property type="component" value="Unassembled WGS sequence"/>
</dbReference>
<dbReference type="RefSeq" id="WP_317903323.1">
    <property type="nucleotide sequence ID" value="NZ_JAIRBC010000026.1"/>
</dbReference>